<dbReference type="PROSITE" id="PS00756">
    <property type="entry name" value="SECY_2"/>
    <property type="match status" value="1"/>
</dbReference>
<dbReference type="Gene3D" id="1.10.3370.10">
    <property type="entry name" value="SecY subunit domain"/>
    <property type="match status" value="1"/>
</dbReference>
<dbReference type="PANTHER" id="PTHR10906">
    <property type="entry name" value="SECY/SEC61-ALPHA FAMILY MEMBER"/>
    <property type="match status" value="1"/>
</dbReference>
<dbReference type="PRINTS" id="PR00303">
    <property type="entry name" value="SECYTRNLCASE"/>
</dbReference>
<evidence type="ECO:0000256" key="5">
    <source>
        <dbReference type="ARBA" id="ARBA00022927"/>
    </source>
</evidence>
<keyword evidence="3" id="KW-0813">Transport</keyword>
<protein>
    <recommendedName>
        <fullName evidence="11">Preprotein translocase subunit SecY</fullName>
    </recommendedName>
</protein>
<gene>
    <name evidence="10" type="ORF">METZ01_LOCUS444822</name>
</gene>
<dbReference type="InterPro" id="IPR030659">
    <property type="entry name" value="SecY_CS"/>
</dbReference>
<evidence type="ECO:0000256" key="1">
    <source>
        <dbReference type="ARBA" id="ARBA00004141"/>
    </source>
</evidence>
<feature type="transmembrane region" description="Helical" evidence="9">
    <location>
        <begin position="148"/>
        <end position="169"/>
    </location>
</feature>
<feature type="transmembrane region" description="Helical" evidence="9">
    <location>
        <begin position="37"/>
        <end position="57"/>
    </location>
</feature>
<accession>A0A382ZB96</accession>
<evidence type="ECO:0000256" key="4">
    <source>
        <dbReference type="ARBA" id="ARBA00022692"/>
    </source>
</evidence>
<name>A0A382ZB96_9ZZZZ</name>
<evidence type="ECO:0000256" key="2">
    <source>
        <dbReference type="ARBA" id="ARBA00005751"/>
    </source>
</evidence>
<evidence type="ECO:0000313" key="10">
    <source>
        <dbReference type="EMBL" id="SVD91968.1"/>
    </source>
</evidence>
<dbReference type="EMBL" id="UINC01181994">
    <property type="protein sequence ID" value="SVD91968.1"/>
    <property type="molecule type" value="Genomic_DNA"/>
</dbReference>
<feature type="transmembrane region" description="Helical" evidence="9">
    <location>
        <begin position="77"/>
        <end position="99"/>
    </location>
</feature>
<keyword evidence="5" id="KW-0653">Protein transport</keyword>
<evidence type="ECO:0000256" key="7">
    <source>
        <dbReference type="ARBA" id="ARBA00023010"/>
    </source>
</evidence>
<keyword evidence="6 9" id="KW-1133">Transmembrane helix</keyword>
<dbReference type="InterPro" id="IPR023201">
    <property type="entry name" value="SecY_dom_sf"/>
</dbReference>
<reference evidence="10" key="1">
    <citation type="submission" date="2018-05" db="EMBL/GenBank/DDBJ databases">
        <authorList>
            <person name="Lanie J.A."/>
            <person name="Ng W.-L."/>
            <person name="Kazmierczak K.M."/>
            <person name="Andrzejewski T.M."/>
            <person name="Davidsen T.M."/>
            <person name="Wayne K.J."/>
            <person name="Tettelin H."/>
            <person name="Glass J.I."/>
            <person name="Rusch D."/>
            <person name="Podicherti R."/>
            <person name="Tsui H.-C.T."/>
            <person name="Winkler M.E."/>
        </authorList>
    </citation>
    <scope>NUCLEOTIDE SEQUENCE</scope>
</reference>
<comment type="subcellular location">
    <subcellularLocation>
        <location evidence="1">Membrane</location>
        <topology evidence="1">Multi-pass membrane protein</topology>
    </subcellularLocation>
</comment>
<evidence type="ECO:0008006" key="11">
    <source>
        <dbReference type="Google" id="ProtNLM"/>
    </source>
</evidence>
<dbReference type="Pfam" id="PF00344">
    <property type="entry name" value="SecY"/>
    <property type="match status" value="1"/>
</dbReference>
<evidence type="ECO:0000256" key="3">
    <source>
        <dbReference type="ARBA" id="ARBA00022448"/>
    </source>
</evidence>
<sequence>IMPYISATIILQLMTAVVPSLSKLAREEGGRTQIIKYGRYLTVLLCLGQGLVMSMGWENPQRIPGFQNFEGNLVADPGWWYMLRTTLLLTTGTVLLMWLGEQISDRGIGNGISLVITVGIIARVDTAVLGMWEMFFPAAGGAAHPSKAVVLMILLLAVVGVVIAVTQAMRKIPVQYAQRNVGRKMYQGGSTYFPLKVNYAGVMPIIFAQAILMFPAQIFGTLGGIVKEKGMAGMGDFFLGVGDLLAYGQPWNLVMQAL</sequence>
<keyword evidence="4 9" id="KW-0812">Transmembrane</keyword>
<dbReference type="SUPFAM" id="SSF103491">
    <property type="entry name" value="Preprotein translocase SecY subunit"/>
    <property type="match status" value="1"/>
</dbReference>
<organism evidence="10">
    <name type="scientific">marine metagenome</name>
    <dbReference type="NCBI Taxonomy" id="408172"/>
    <lineage>
        <taxon>unclassified sequences</taxon>
        <taxon>metagenomes</taxon>
        <taxon>ecological metagenomes</taxon>
    </lineage>
</organism>
<evidence type="ECO:0000256" key="8">
    <source>
        <dbReference type="ARBA" id="ARBA00023136"/>
    </source>
</evidence>
<comment type="similarity">
    <text evidence="2">Belongs to the SecY/SEC61-alpha family.</text>
</comment>
<keyword evidence="8 9" id="KW-0472">Membrane</keyword>
<evidence type="ECO:0000256" key="6">
    <source>
        <dbReference type="ARBA" id="ARBA00022989"/>
    </source>
</evidence>
<proteinExistence type="inferred from homology"/>
<dbReference type="GO" id="GO:0015031">
    <property type="term" value="P:protein transport"/>
    <property type="evidence" value="ECO:0007669"/>
    <property type="project" value="UniProtKB-KW"/>
</dbReference>
<evidence type="ECO:0000256" key="9">
    <source>
        <dbReference type="SAM" id="Phobius"/>
    </source>
</evidence>
<keyword evidence="7" id="KW-0811">Translocation</keyword>
<dbReference type="AlphaFoldDB" id="A0A382ZB96"/>
<dbReference type="InterPro" id="IPR002208">
    <property type="entry name" value="SecY/SEC61-alpha"/>
</dbReference>
<feature type="non-terminal residue" evidence="10">
    <location>
        <position position="1"/>
    </location>
</feature>
<feature type="non-terminal residue" evidence="10">
    <location>
        <position position="258"/>
    </location>
</feature>
<feature type="transmembrane region" description="Helical" evidence="9">
    <location>
        <begin position="111"/>
        <end position="136"/>
    </location>
</feature>
<dbReference type="GO" id="GO:0016020">
    <property type="term" value="C:membrane"/>
    <property type="evidence" value="ECO:0007669"/>
    <property type="project" value="UniProtKB-SubCell"/>
</dbReference>